<reference evidence="2" key="2">
    <citation type="submission" date="2015-06" db="UniProtKB">
        <authorList>
            <consortium name="EnsemblMetazoa"/>
        </authorList>
    </citation>
    <scope>IDENTIFICATION</scope>
</reference>
<feature type="compositionally biased region" description="Low complexity" evidence="1">
    <location>
        <begin position="83"/>
        <end position="92"/>
    </location>
</feature>
<evidence type="ECO:0000313" key="2">
    <source>
        <dbReference type="EnsemblMetazoa" id="MESCA003778-PA"/>
    </source>
</evidence>
<feature type="compositionally biased region" description="Low complexity" evidence="1">
    <location>
        <begin position="23"/>
        <end position="36"/>
    </location>
</feature>
<accession>T1GJW9</accession>
<dbReference type="Proteomes" id="UP000015102">
    <property type="component" value="Unassembled WGS sequence"/>
</dbReference>
<feature type="compositionally biased region" description="Polar residues" evidence="1">
    <location>
        <begin position="93"/>
        <end position="104"/>
    </location>
</feature>
<reference evidence="3" key="1">
    <citation type="submission" date="2013-02" db="EMBL/GenBank/DDBJ databases">
        <authorList>
            <person name="Hughes D."/>
        </authorList>
    </citation>
    <scope>NUCLEOTIDE SEQUENCE</scope>
    <source>
        <strain>Durham</strain>
        <strain evidence="3">NC isolate 2 -- Noor lab</strain>
    </source>
</reference>
<evidence type="ECO:0000256" key="1">
    <source>
        <dbReference type="SAM" id="MobiDB-lite"/>
    </source>
</evidence>
<evidence type="ECO:0000313" key="3">
    <source>
        <dbReference type="Proteomes" id="UP000015102"/>
    </source>
</evidence>
<dbReference type="AlphaFoldDB" id="T1GJW9"/>
<keyword evidence="3" id="KW-1185">Reference proteome</keyword>
<dbReference type="STRING" id="36166.T1GJW9"/>
<organism evidence="2 3">
    <name type="scientific">Megaselia scalaris</name>
    <name type="common">Humpbacked fly</name>
    <name type="synonym">Phora scalaris</name>
    <dbReference type="NCBI Taxonomy" id="36166"/>
    <lineage>
        <taxon>Eukaryota</taxon>
        <taxon>Metazoa</taxon>
        <taxon>Ecdysozoa</taxon>
        <taxon>Arthropoda</taxon>
        <taxon>Hexapoda</taxon>
        <taxon>Insecta</taxon>
        <taxon>Pterygota</taxon>
        <taxon>Neoptera</taxon>
        <taxon>Endopterygota</taxon>
        <taxon>Diptera</taxon>
        <taxon>Brachycera</taxon>
        <taxon>Muscomorpha</taxon>
        <taxon>Platypezoidea</taxon>
        <taxon>Phoridae</taxon>
        <taxon>Megaseliini</taxon>
        <taxon>Megaselia</taxon>
    </lineage>
</organism>
<protein>
    <submittedName>
        <fullName evidence="2">Uncharacterized protein</fullName>
    </submittedName>
</protein>
<dbReference type="HOGENOM" id="CLU_916119_0_0_1"/>
<sequence length="304" mass="34303">MMTRLRQNRDEEKQYIGIVYEQPHTSSTSSHKSTPTDFDSLSPASVAGRHSTHPKITPVLTADGKDSEEDMGWDDDDDDDVDVVTNDSSSESNKNSIEVEQSTNNLEVEQPLSRIPELPNSGQGVDNSVLPMINKPLSEVLGIKKNQFTQFRIKDNEPTTTPPSILPPFVFNSGGESKSINHENPSINLGGLYNSRAAADFDFGRDATMLDTKLNALANEEENQVEGNQLNEEDATIAASDVLAKTEVVNLAIIPHFDEEFEKQQHLKDHELRRLHHRQRHRYRHINEDISNIHWKIRDFVVNQ</sequence>
<dbReference type="EMBL" id="CAQQ02123217">
    <property type="status" value="NOT_ANNOTATED_CDS"/>
    <property type="molecule type" value="Genomic_DNA"/>
</dbReference>
<proteinExistence type="predicted"/>
<dbReference type="EMBL" id="CAQQ02123219">
    <property type="status" value="NOT_ANNOTATED_CDS"/>
    <property type="molecule type" value="Genomic_DNA"/>
</dbReference>
<feature type="region of interest" description="Disordered" evidence="1">
    <location>
        <begin position="1"/>
        <end position="104"/>
    </location>
</feature>
<dbReference type="EnsemblMetazoa" id="MESCA003778-RA">
    <property type="protein sequence ID" value="MESCA003778-PA"/>
    <property type="gene ID" value="MESCA003778"/>
</dbReference>
<name>T1GJW9_MEGSC</name>
<feature type="compositionally biased region" description="Acidic residues" evidence="1">
    <location>
        <begin position="66"/>
        <end position="82"/>
    </location>
</feature>
<dbReference type="EMBL" id="CAQQ02123218">
    <property type="status" value="NOT_ANNOTATED_CDS"/>
    <property type="molecule type" value="Genomic_DNA"/>
</dbReference>